<dbReference type="PROSITE" id="PS00027">
    <property type="entry name" value="HOMEOBOX_1"/>
    <property type="match status" value="1"/>
</dbReference>
<evidence type="ECO:0000256" key="3">
    <source>
        <dbReference type="ARBA" id="ARBA00022473"/>
    </source>
</evidence>
<evidence type="ECO:0000313" key="11">
    <source>
        <dbReference type="Proteomes" id="UP001152795"/>
    </source>
</evidence>
<dbReference type="Gene3D" id="1.10.10.60">
    <property type="entry name" value="Homeodomain-like"/>
    <property type="match status" value="1"/>
</dbReference>
<dbReference type="OrthoDB" id="6159439at2759"/>
<evidence type="ECO:0000256" key="2">
    <source>
        <dbReference type="ARBA" id="ARBA00005661"/>
    </source>
</evidence>
<gene>
    <name evidence="10" type="ORF">PACLA_8A068635</name>
</gene>
<dbReference type="InterPro" id="IPR050394">
    <property type="entry name" value="Homeobox_NK-like"/>
</dbReference>
<keyword evidence="4 7" id="KW-0238">DNA-binding</keyword>
<dbReference type="Proteomes" id="UP001152795">
    <property type="component" value="Unassembled WGS sequence"/>
</dbReference>
<keyword evidence="3" id="KW-0217">Developmental protein</keyword>
<evidence type="ECO:0000256" key="7">
    <source>
        <dbReference type="PROSITE-ProRule" id="PRU00108"/>
    </source>
</evidence>
<evidence type="ECO:0000256" key="8">
    <source>
        <dbReference type="RuleBase" id="RU000682"/>
    </source>
</evidence>
<dbReference type="SMART" id="SM00389">
    <property type="entry name" value="HOX"/>
    <property type="match status" value="1"/>
</dbReference>
<dbReference type="PANTHER" id="PTHR24340:SF82">
    <property type="entry name" value="HOMEOBOX PROTEIN VND"/>
    <property type="match status" value="1"/>
</dbReference>
<feature type="region of interest" description="Disordered" evidence="9">
    <location>
        <begin position="1"/>
        <end position="91"/>
    </location>
</feature>
<dbReference type="EMBL" id="CACRXK020001582">
    <property type="protein sequence ID" value="CAB3990003.1"/>
    <property type="molecule type" value="Genomic_DNA"/>
</dbReference>
<dbReference type="GO" id="GO:0005634">
    <property type="term" value="C:nucleus"/>
    <property type="evidence" value="ECO:0007669"/>
    <property type="project" value="UniProtKB-SubCell"/>
</dbReference>
<reference evidence="10" key="1">
    <citation type="submission" date="2020-04" db="EMBL/GenBank/DDBJ databases">
        <authorList>
            <person name="Alioto T."/>
            <person name="Alioto T."/>
            <person name="Gomez Garrido J."/>
        </authorList>
    </citation>
    <scope>NUCLEOTIDE SEQUENCE</scope>
    <source>
        <strain evidence="10">A484AB</strain>
    </source>
</reference>
<dbReference type="AlphaFoldDB" id="A0A6S7GFI9"/>
<dbReference type="SUPFAM" id="SSF46689">
    <property type="entry name" value="Homeodomain-like"/>
    <property type="match status" value="1"/>
</dbReference>
<evidence type="ECO:0000256" key="5">
    <source>
        <dbReference type="ARBA" id="ARBA00023155"/>
    </source>
</evidence>
<dbReference type="Pfam" id="PF00046">
    <property type="entry name" value="Homeodomain"/>
    <property type="match status" value="1"/>
</dbReference>
<evidence type="ECO:0000256" key="6">
    <source>
        <dbReference type="ARBA" id="ARBA00023242"/>
    </source>
</evidence>
<dbReference type="InterPro" id="IPR009057">
    <property type="entry name" value="Homeodomain-like_sf"/>
</dbReference>
<dbReference type="GO" id="GO:0000978">
    <property type="term" value="F:RNA polymerase II cis-regulatory region sequence-specific DNA binding"/>
    <property type="evidence" value="ECO:0007669"/>
    <property type="project" value="TreeGrafter"/>
</dbReference>
<dbReference type="InterPro" id="IPR001356">
    <property type="entry name" value="HD"/>
</dbReference>
<dbReference type="PROSITE" id="PS50071">
    <property type="entry name" value="HOMEOBOX_2"/>
    <property type="match status" value="1"/>
</dbReference>
<accession>A0A6S7GFI9</accession>
<evidence type="ECO:0000256" key="9">
    <source>
        <dbReference type="SAM" id="MobiDB-lite"/>
    </source>
</evidence>
<comment type="similarity">
    <text evidence="2">Belongs to the NK-2 homeobox family.</text>
</comment>
<dbReference type="FunFam" id="1.10.10.60:FF:000101">
    <property type="entry name" value="NK2 homeobox 8"/>
    <property type="match status" value="1"/>
</dbReference>
<evidence type="ECO:0000256" key="1">
    <source>
        <dbReference type="ARBA" id="ARBA00004123"/>
    </source>
</evidence>
<dbReference type="CDD" id="cd00086">
    <property type="entry name" value="homeodomain"/>
    <property type="match status" value="1"/>
</dbReference>
<comment type="caution">
    <text evidence="10">The sequence shown here is derived from an EMBL/GenBank/DDBJ whole genome shotgun (WGS) entry which is preliminary data.</text>
</comment>
<sequence length="218" mass="25450">MDGTTPRTAFSVRDILNMPECKEKEVETKGTKELDGSMKGPSTEHTDRPPSRDDKDLKESTIKEKQSKLTLSSSEVERQETQKAKQKKRKRRVLFTKAQTFELERRFRQQRYLSAPEREHLARMICLTPTQVKIWFQNHRYKQKRHISEHGEDAFDSLSMAHGIPYPMFLREGLVYHNPTGNYTSYFPPHGHGGEFCNVYSTHLPTSPYFTTTPCHSW</sequence>
<dbReference type="PANTHER" id="PTHR24340">
    <property type="entry name" value="HOMEOBOX PROTEIN NKX"/>
    <property type="match status" value="1"/>
</dbReference>
<feature type="DNA-binding region" description="Homeobox" evidence="7">
    <location>
        <begin position="88"/>
        <end position="147"/>
    </location>
</feature>
<protein>
    <submittedName>
        <fullName evidence="10">Homeobox Nkx- -like</fullName>
    </submittedName>
</protein>
<evidence type="ECO:0000313" key="10">
    <source>
        <dbReference type="EMBL" id="CAB3990003.1"/>
    </source>
</evidence>
<keyword evidence="5 7" id="KW-0371">Homeobox</keyword>
<dbReference type="PRINTS" id="PR00024">
    <property type="entry name" value="HOMEOBOX"/>
</dbReference>
<dbReference type="GO" id="GO:0030154">
    <property type="term" value="P:cell differentiation"/>
    <property type="evidence" value="ECO:0007669"/>
    <property type="project" value="TreeGrafter"/>
</dbReference>
<name>A0A6S7GFI9_PARCT</name>
<proteinExistence type="inferred from homology"/>
<feature type="compositionally biased region" description="Basic and acidic residues" evidence="9">
    <location>
        <begin position="20"/>
        <end position="67"/>
    </location>
</feature>
<dbReference type="InterPro" id="IPR020479">
    <property type="entry name" value="HD_metazoa"/>
</dbReference>
<organism evidence="10 11">
    <name type="scientific">Paramuricea clavata</name>
    <name type="common">Red gorgonian</name>
    <name type="synonym">Violescent sea-whip</name>
    <dbReference type="NCBI Taxonomy" id="317549"/>
    <lineage>
        <taxon>Eukaryota</taxon>
        <taxon>Metazoa</taxon>
        <taxon>Cnidaria</taxon>
        <taxon>Anthozoa</taxon>
        <taxon>Octocorallia</taxon>
        <taxon>Malacalcyonacea</taxon>
        <taxon>Plexauridae</taxon>
        <taxon>Paramuricea</taxon>
    </lineage>
</organism>
<dbReference type="InterPro" id="IPR017970">
    <property type="entry name" value="Homeobox_CS"/>
</dbReference>
<keyword evidence="11" id="KW-1185">Reference proteome</keyword>
<dbReference type="GO" id="GO:0000981">
    <property type="term" value="F:DNA-binding transcription factor activity, RNA polymerase II-specific"/>
    <property type="evidence" value="ECO:0007669"/>
    <property type="project" value="InterPro"/>
</dbReference>
<comment type="subcellular location">
    <subcellularLocation>
        <location evidence="1 7 8">Nucleus</location>
    </subcellularLocation>
</comment>
<keyword evidence="6 7" id="KW-0539">Nucleus</keyword>
<evidence type="ECO:0000256" key="4">
    <source>
        <dbReference type="ARBA" id="ARBA00023125"/>
    </source>
</evidence>